<evidence type="ECO:0000256" key="1">
    <source>
        <dbReference type="ARBA" id="ARBA00005578"/>
    </source>
</evidence>
<dbReference type="AlphaFoldDB" id="A0A9W8CIL0"/>
<dbReference type="PANTHER" id="PTHR46188:SF1">
    <property type="entry name" value="BOLA-LIKE PROTEIN 3"/>
    <property type="match status" value="1"/>
</dbReference>
<dbReference type="Gene3D" id="3.30.300.90">
    <property type="entry name" value="BolA-like"/>
    <property type="match status" value="1"/>
</dbReference>
<sequence>MLLRTGAALLTRSAATSPFTRIPPGSMGLVAEAILCRRYSDKSSFKTDGEKLIYDKLHRELAPSKLTVKDASGGCGSMYVVEIEAECFRGKNRVNQTKMVNSLLKEELKDMHGMRVLCSVPPE</sequence>
<proteinExistence type="inferred from homology"/>
<accession>A0A9W8CIL0</accession>
<comment type="caution">
    <text evidence="3">The sequence shown here is derived from an EMBL/GenBank/DDBJ whole genome shotgun (WGS) entry which is preliminary data.</text>
</comment>
<evidence type="ECO:0000313" key="4">
    <source>
        <dbReference type="Proteomes" id="UP001145021"/>
    </source>
</evidence>
<evidence type="ECO:0008006" key="5">
    <source>
        <dbReference type="Google" id="ProtNLM"/>
    </source>
</evidence>
<dbReference type="InterPro" id="IPR052275">
    <property type="entry name" value="Mt_Fe-S_assembly_factor"/>
</dbReference>
<keyword evidence="4" id="KW-1185">Reference proteome</keyword>
<reference evidence="3" key="1">
    <citation type="submission" date="2022-07" db="EMBL/GenBank/DDBJ databases">
        <title>Phylogenomic reconstructions and comparative analyses of Kickxellomycotina fungi.</title>
        <authorList>
            <person name="Reynolds N.K."/>
            <person name="Stajich J.E."/>
            <person name="Barry K."/>
            <person name="Grigoriev I.V."/>
            <person name="Crous P."/>
            <person name="Smith M.E."/>
        </authorList>
    </citation>
    <scope>NUCLEOTIDE SEQUENCE</scope>
    <source>
        <strain evidence="3">NBRC 105413</strain>
    </source>
</reference>
<dbReference type="SUPFAM" id="SSF82657">
    <property type="entry name" value="BolA-like"/>
    <property type="match status" value="1"/>
</dbReference>
<evidence type="ECO:0000256" key="2">
    <source>
        <dbReference type="RuleBase" id="RU003860"/>
    </source>
</evidence>
<evidence type="ECO:0000313" key="3">
    <source>
        <dbReference type="EMBL" id="KAJ1644708.1"/>
    </source>
</evidence>
<dbReference type="Proteomes" id="UP001145021">
    <property type="component" value="Unassembled WGS sequence"/>
</dbReference>
<dbReference type="InterPro" id="IPR036065">
    <property type="entry name" value="BolA-like_sf"/>
</dbReference>
<dbReference type="InterPro" id="IPR002634">
    <property type="entry name" value="BolA"/>
</dbReference>
<protein>
    <recommendedName>
        <fullName evidence="5">BolA-like protein 3</fullName>
    </recommendedName>
</protein>
<dbReference type="Pfam" id="PF01722">
    <property type="entry name" value="BolA"/>
    <property type="match status" value="1"/>
</dbReference>
<comment type="similarity">
    <text evidence="1 2">Belongs to the BolA/IbaG family.</text>
</comment>
<dbReference type="EMBL" id="JANBOH010000147">
    <property type="protein sequence ID" value="KAJ1644708.1"/>
    <property type="molecule type" value="Genomic_DNA"/>
</dbReference>
<gene>
    <name evidence="3" type="ORF">LPJ64_003624</name>
</gene>
<dbReference type="PANTHER" id="PTHR46188">
    <property type="entry name" value="BOLA-LIKE PROTEIN 3"/>
    <property type="match status" value="1"/>
</dbReference>
<dbReference type="GO" id="GO:0005759">
    <property type="term" value="C:mitochondrial matrix"/>
    <property type="evidence" value="ECO:0007669"/>
    <property type="project" value="TreeGrafter"/>
</dbReference>
<name>A0A9W8CIL0_9FUNG</name>
<organism evidence="3 4">
    <name type="scientific">Coemansia asiatica</name>
    <dbReference type="NCBI Taxonomy" id="1052880"/>
    <lineage>
        <taxon>Eukaryota</taxon>
        <taxon>Fungi</taxon>
        <taxon>Fungi incertae sedis</taxon>
        <taxon>Zoopagomycota</taxon>
        <taxon>Kickxellomycotina</taxon>
        <taxon>Kickxellomycetes</taxon>
        <taxon>Kickxellales</taxon>
        <taxon>Kickxellaceae</taxon>
        <taxon>Coemansia</taxon>
    </lineage>
</organism>